<sequence>MLEISTKVNDEDFEKVLTIFSNIPVGLTLDVKWVHSDFEKEIQRKFPELLCYGKEVQGLWKKQYLSEELSKTENEMIKMIHEKFREQRQIILKNI</sequence>
<comment type="caution">
    <text evidence="1">The sequence shown here is derived from an EMBL/GenBank/DDBJ whole genome shotgun (WGS) entry which is preliminary data.</text>
</comment>
<dbReference type="RefSeq" id="WP_058220216.1">
    <property type="nucleotide sequence ID" value="NZ_LKLN01000088.1"/>
</dbReference>
<dbReference type="Proteomes" id="UP000053058">
    <property type="component" value="Unassembled WGS sequence"/>
</dbReference>
<protein>
    <submittedName>
        <fullName evidence="1">Uncharacterized protein</fullName>
    </submittedName>
</protein>
<dbReference type="AlphaFoldDB" id="A0A0V8CKZ9"/>
<gene>
    <name evidence="1" type="ORF">KF282_2511</name>
</gene>
<evidence type="ECO:0000313" key="1">
    <source>
        <dbReference type="EMBL" id="KSU01807.1"/>
    </source>
</evidence>
<name>A0A0V8CKZ9_LACLL</name>
<dbReference type="EMBL" id="LKLN01000088">
    <property type="protein sequence ID" value="KSU01807.1"/>
    <property type="molecule type" value="Genomic_DNA"/>
</dbReference>
<proteinExistence type="predicted"/>
<organism evidence="1 2">
    <name type="scientific">Lactococcus lactis subsp. lactis</name>
    <name type="common">Streptococcus lactis</name>
    <dbReference type="NCBI Taxonomy" id="1360"/>
    <lineage>
        <taxon>Bacteria</taxon>
        <taxon>Bacillati</taxon>
        <taxon>Bacillota</taxon>
        <taxon>Bacilli</taxon>
        <taxon>Lactobacillales</taxon>
        <taxon>Streptococcaceae</taxon>
        <taxon>Lactococcus</taxon>
    </lineage>
</organism>
<reference evidence="2" key="1">
    <citation type="submission" date="2015-10" db="EMBL/GenBank/DDBJ databases">
        <title>Draft Genome Sequences of 11 Lactococcus lactis subspecies cremoris strains.</title>
        <authorList>
            <person name="Wels M."/>
            <person name="Backus L."/>
            <person name="Boekhorst J."/>
            <person name="Dijkstra A."/>
            <person name="Beerthuizen M."/>
            <person name="Kelly W."/>
            <person name="Siezen R."/>
            <person name="Bachmann H."/>
            <person name="Van Hijum S."/>
        </authorList>
    </citation>
    <scope>NUCLEOTIDE SEQUENCE [LARGE SCALE GENOMIC DNA]</scope>
    <source>
        <strain evidence="2">KF282</strain>
    </source>
</reference>
<dbReference type="PATRIC" id="fig|1360.105.peg.1600"/>
<accession>A0A0V8CKZ9</accession>
<evidence type="ECO:0000313" key="2">
    <source>
        <dbReference type="Proteomes" id="UP000053058"/>
    </source>
</evidence>